<name>R0FQG9_9BRAS</name>
<keyword evidence="3" id="KW-1185">Reference proteome</keyword>
<feature type="compositionally biased region" description="Basic and acidic residues" evidence="1">
    <location>
        <begin position="161"/>
        <end position="172"/>
    </location>
</feature>
<feature type="region of interest" description="Disordered" evidence="1">
    <location>
        <begin position="135"/>
        <end position="172"/>
    </location>
</feature>
<evidence type="ECO:0000256" key="1">
    <source>
        <dbReference type="SAM" id="MobiDB-lite"/>
    </source>
</evidence>
<proteinExistence type="predicted"/>
<dbReference type="Proteomes" id="UP000029121">
    <property type="component" value="Unassembled WGS sequence"/>
</dbReference>
<gene>
    <name evidence="2" type="ORF">CARUB_v10018076mg</name>
</gene>
<organism evidence="2 3">
    <name type="scientific">Capsella rubella</name>
    <dbReference type="NCBI Taxonomy" id="81985"/>
    <lineage>
        <taxon>Eukaryota</taxon>
        <taxon>Viridiplantae</taxon>
        <taxon>Streptophyta</taxon>
        <taxon>Embryophyta</taxon>
        <taxon>Tracheophyta</taxon>
        <taxon>Spermatophyta</taxon>
        <taxon>Magnoliopsida</taxon>
        <taxon>eudicotyledons</taxon>
        <taxon>Gunneridae</taxon>
        <taxon>Pentapetalae</taxon>
        <taxon>rosids</taxon>
        <taxon>malvids</taxon>
        <taxon>Brassicales</taxon>
        <taxon>Brassicaceae</taxon>
        <taxon>Camelineae</taxon>
        <taxon>Capsella</taxon>
    </lineage>
</organism>
<dbReference type="EMBL" id="KB870809">
    <property type="protein sequence ID" value="EOA24797.1"/>
    <property type="molecule type" value="Genomic_DNA"/>
</dbReference>
<accession>R0FQG9</accession>
<dbReference type="eggNOG" id="KOG4832">
    <property type="taxonomic scope" value="Eukaryota"/>
</dbReference>
<sequence length="188" mass="20980">MKANGGSKPSLSSLISSLYDLIDESHQLTSTLRALSITGLLAIGGTLKSTELQLQAIRDLLRRKKEAIPKGKISSFLNFATLFDIKMAKYEIDTLQGPISHLTEVYMNMAKTLHPELFSDDTNICLIQEEANNSTSPEAMVLSPSPNENIQQNNQLQNEPEPVRHESKKDKSWFSNKSWIGSCMKVKE</sequence>
<dbReference type="AlphaFoldDB" id="R0FQG9"/>
<feature type="compositionally biased region" description="Low complexity" evidence="1">
    <location>
        <begin position="146"/>
        <end position="160"/>
    </location>
</feature>
<reference evidence="3" key="1">
    <citation type="journal article" date="2013" name="Nat. Genet.">
        <title>The Capsella rubella genome and the genomic consequences of rapid mating system evolution.</title>
        <authorList>
            <person name="Slotte T."/>
            <person name="Hazzouri K.M."/>
            <person name="Agren J.A."/>
            <person name="Koenig D."/>
            <person name="Maumus F."/>
            <person name="Guo Y.L."/>
            <person name="Steige K."/>
            <person name="Platts A.E."/>
            <person name="Escobar J.S."/>
            <person name="Newman L.K."/>
            <person name="Wang W."/>
            <person name="Mandakova T."/>
            <person name="Vello E."/>
            <person name="Smith L.M."/>
            <person name="Henz S.R."/>
            <person name="Steffen J."/>
            <person name="Takuno S."/>
            <person name="Brandvain Y."/>
            <person name="Coop G."/>
            <person name="Andolfatto P."/>
            <person name="Hu T.T."/>
            <person name="Blanchette M."/>
            <person name="Clark R.M."/>
            <person name="Quesneville H."/>
            <person name="Nordborg M."/>
            <person name="Gaut B.S."/>
            <person name="Lysak M.A."/>
            <person name="Jenkins J."/>
            <person name="Grimwood J."/>
            <person name="Chapman J."/>
            <person name="Prochnik S."/>
            <person name="Shu S."/>
            <person name="Rokhsar D."/>
            <person name="Schmutz J."/>
            <person name="Weigel D."/>
            <person name="Wright S.I."/>
        </authorList>
    </citation>
    <scope>NUCLEOTIDE SEQUENCE [LARGE SCALE GENOMIC DNA]</scope>
    <source>
        <strain evidence="3">cv. Monte Gargano</strain>
    </source>
</reference>
<dbReference type="STRING" id="81985.R0FQG9"/>
<evidence type="ECO:0000313" key="2">
    <source>
        <dbReference type="EMBL" id="EOA24797.1"/>
    </source>
</evidence>
<protein>
    <submittedName>
        <fullName evidence="2">Uncharacterized protein</fullName>
    </submittedName>
</protein>
<evidence type="ECO:0000313" key="3">
    <source>
        <dbReference type="Proteomes" id="UP000029121"/>
    </source>
</evidence>